<reference evidence="5" key="1">
    <citation type="submission" date="2016-04" db="EMBL/GenBank/DDBJ databases">
        <authorList>
            <person name="Evans L.H."/>
            <person name="Alamgir A."/>
            <person name="Owens N."/>
            <person name="Weber N.D."/>
            <person name="Virtaneva K."/>
            <person name="Barbian K."/>
            <person name="Babar A."/>
            <person name="Rosenke K."/>
        </authorList>
    </citation>
    <scope>NUCLEOTIDE SEQUENCE</scope>
    <source>
        <strain evidence="5">86</strain>
    </source>
</reference>
<protein>
    <submittedName>
        <fullName evidence="5">LuxR family Bacterial regulatory protein</fullName>
    </submittedName>
</protein>
<name>A0A212JNG9_9DELT</name>
<dbReference type="InterPro" id="IPR059106">
    <property type="entry name" value="WHD_MalT"/>
</dbReference>
<proteinExistence type="predicted"/>
<evidence type="ECO:0000256" key="1">
    <source>
        <dbReference type="ARBA" id="ARBA00023015"/>
    </source>
</evidence>
<organism evidence="5">
    <name type="scientific">uncultured delta proteobacterium</name>
    <dbReference type="NCBI Taxonomy" id="34034"/>
    <lineage>
        <taxon>Bacteria</taxon>
        <taxon>Deltaproteobacteria</taxon>
        <taxon>environmental samples</taxon>
    </lineage>
</organism>
<gene>
    <name evidence="5" type="ORF">KL86DPRO_11856</name>
</gene>
<keyword evidence="2" id="KW-0238">DNA-binding</keyword>
<evidence type="ECO:0000256" key="3">
    <source>
        <dbReference type="ARBA" id="ARBA00023163"/>
    </source>
</evidence>
<keyword evidence="3" id="KW-0804">Transcription</keyword>
<dbReference type="SUPFAM" id="SSF46894">
    <property type="entry name" value="C-terminal effector domain of the bipartite response regulators"/>
    <property type="match status" value="1"/>
</dbReference>
<dbReference type="Pfam" id="PF00196">
    <property type="entry name" value="GerE"/>
    <property type="match status" value="1"/>
</dbReference>
<dbReference type="InterPro" id="IPR036388">
    <property type="entry name" value="WH-like_DNA-bd_sf"/>
</dbReference>
<dbReference type="PANTHER" id="PTHR44688:SF16">
    <property type="entry name" value="DNA-BINDING TRANSCRIPTIONAL ACTIVATOR DEVR_DOSR"/>
    <property type="match status" value="1"/>
</dbReference>
<dbReference type="CDD" id="cd06170">
    <property type="entry name" value="LuxR_C_like"/>
    <property type="match status" value="1"/>
</dbReference>
<feature type="domain" description="HTH luxR-type" evidence="4">
    <location>
        <begin position="776"/>
        <end position="840"/>
    </location>
</feature>
<dbReference type="AlphaFoldDB" id="A0A212JNG9"/>
<dbReference type="InterPro" id="IPR027417">
    <property type="entry name" value="P-loop_NTPase"/>
</dbReference>
<keyword evidence="1" id="KW-0805">Transcription regulation</keyword>
<evidence type="ECO:0000256" key="2">
    <source>
        <dbReference type="ARBA" id="ARBA00023125"/>
    </source>
</evidence>
<dbReference type="InterPro" id="IPR016032">
    <property type="entry name" value="Sig_transdc_resp-reg_C-effctor"/>
</dbReference>
<evidence type="ECO:0000313" key="5">
    <source>
        <dbReference type="EMBL" id="SBW00865.1"/>
    </source>
</evidence>
<dbReference type="InterPro" id="IPR000792">
    <property type="entry name" value="Tscrpt_reg_LuxR_C"/>
</dbReference>
<dbReference type="EMBL" id="FLUQ01000001">
    <property type="protein sequence ID" value="SBW00865.1"/>
    <property type="molecule type" value="Genomic_DNA"/>
</dbReference>
<dbReference type="GO" id="GO:0003677">
    <property type="term" value="F:DNA binding"/>
    <property type="evidence" value="ECO:0007669"/>
    <property type="project" value="UniProtKB-KW"/>
</dbReference>
<dbReference type="SMART" id="SM00421">
    <property type="entry name" value="HTH_LUXR"/>
    <property type="match status" value="1"/>
</dbReference>
<dbReference type="GO" id="GO:0006355">
    <property type="term" value="P:regulation of DNA-templated transcription"/>
    <property type="evidence" value="ECO:0007669"/>
    <property type="project" value="InterPro"/>
</dbReference>
<dbReference type="PANTHER" id="PTHR44688">
    <property type="entry name" value="DNA-BINDING TRANSCRIPTIONAL ACTIVATOR DEVR_DOSR"/>
    <property type="match status" value="1"/>
</dbReference>
<dbReference type="Pfam" id="PF25873">
    <property type="entry name" value="WHD_MalT"/>
    <property type="match status" value="1"/>
</dbReference>
<dbReference type="SUPFAM" id="SSF52540">
    <property type="entry name" value="P-loop containing nucleoside triphosphate hydrolases"/>
    <property type="match status" value="1"/>
</dbReference>
<dbReference type="Gene3D" id="1.10.10.10">
    <property type="entry name" value="Winged helix-like DNA-binding domain superfamily/Winged helix DNA-binding domain"/>
    <property type="match status" value="1"/>
</dbReference>
<accession>A0A212JNG9</accession>
<dbReference type="InterPro" id="IPR011990">
    <property type="entry name" value="TPR-like_helical_dom_sf"/>
</dbReference>
<sequence length="840" mass="92162">MHMHRSAVNTAALFFSDRLTASLAAVSSRSLTLVEAPMGYGKTVAVRETLRKKGARVIWVSVLGRGETAFWRDFCRALARVFPGQTDVVESLARLGYPGDSVRVDAARELLLQLYLDRETVMVLDDIHFLPASVSGGGMGRLCTLLARQGVTNLRVVLISRDTWGGERELLSLKGELAVIGRESFALTPEEIRGYYAACGVILKKKDAAALHKATDGWISALYLYLLRYSADGFFSRPPAVSALLEKEIFARLSPGARELLLALSPLERFTKAQAEFLLGGAEGDASAVLAGLQEKNSFISHDELSGTYALHSLFRQYLQERFAALDAQKQRDIHRRCAAWFTLRQDAFSAIEAYHAAGDYEDALAVLESDMSRNFVTERSLFFVDFFKSCPEDVLARHMGAAFKYAIAAFTTGDFRAFGEQIGWLGKKCAERAAAHGEDDPETKAWRGELELLLSFAAYNDIAAMSRHHRRANELLGRPTKLFGPESPWTLGSPSVLFMFHRESGKLDEELALMDECLPHYYTLAAMHGAGGEHQMRAEALYYRGKFQEAAIACHQAEAMARANGQLSVALCAMFLRARLALANGDYPAAESLIRGMRDAIREKRDFFLLHTVDLCSGFLNAALGRLEDIPDWLLFSAGEENRLYTFAGGYYYIAHGRALLLEGEYAALVGLFAWLLQTGAFAGNALFTLYAHIYTAAARTAMGRQAEAEASLRAALALALPDGLYLPLAVNAAFLPQLKKLGQESALHEGVARILGMAAGLGKARKAIFAECFGENGVPSLTKREAELVRLGLSGMPYREIAAATGLAPSSVKRYFATLYKKLGVNNRAELIARMGAK</sequence>
<evidence type="ECO:0000259" key="4">
    <source>
        <dbReference type="PROSITE" id="PS50043"/>
    </source>
</evidence>
<dbReference type="PROSITE" id="PS50043">
    <property type="entry name" value="HTH_LUXR_2"/>
    <property type="match status" value="1"/>
</dbReference>
<dbReference type="Gene3D" id="1.25.40.10">
    <property type="entry name" value="Tetratricopeptide repeat domain"/>
    <property type="match status" value="1"/>
</dbReference>